<protein>
    <recommendedName>
        <fullName evidence="3">DUF3037 domain-containing protein</fullName>
    </recommendedName>
</protein>
<accession>A0A7W5HLI5</accession>
<keyword evidence="2" id="KW-1185">Reference proteome</keyword>
<dbReference type="Proteomes" id="UP000518892">
    <property type="component" value="Unassembled WGS sequence"/>
</dbReference>
<proteinExistence type="predicted"/>
<sequence length="303" mass="33989">MNTVNRLLEHLDDAPTASPAALTRGRWFNIRLKPDLMSGEQFNVGVGFIDHTETLHTRFTDDLSRLRCFYDDRIDIDDMGLLVEMAASQFDRAVFETQLAETVSPQLAFSSPGYAAGASVDDILQTFFDQTVSLVPPLTEQAQTKRPYFRGLNNDAVRHKLRDWMVHQHSELAKRLFPDDASITVRADDGGRTEEHIIDLPLRAPGQLAGSIVSAYCSSIQTAELRLLQSALSLNTAMRHLKNERYGMFVLRPDKDSGIDHKVLSRFDDMIDESVWKLHDAGVYVGIESSIPDLGNDIVKWAA</sequence>
<comment type="caution">
    <text evidence="1">The sequence shown here is derived from an EMBL/GenBank/DDBJ whole genome shotgun (WGS) entry which is preliminary data.</text>
</comment>
<dbReference type="AlphaFoldDB" id="A0A7W5HLI5"/>
<name>A0A7W5HLI5_9GAMM</name>
<gene>
    <name evidence="1" type="ORF">FHR97_003778</name>
</gene>
<dbReference type="EMBL" id="JACHXR010000017">
    <property type="protein sequence ID" value="MBB3232900.1"/>
    <property type="molecule type" value="Genomic_DNA"/>
</dbReference>
<evidence type="ECO:0000313" key="2">
    <source>
        <dbReference type="Proteomes" id="UP000518892"/>
    </source>
</evidence>
<organism evidence="1 2">
    <name type="scientific">Halomonas stenophila</name>
    <dbReference type="NCBI Taxonomy" id="795312"/>
    <lineage>
        <taxon>Bacteria</taxon>
        <taxon>Pseudomonadati</taxon>
        <taxon>Pseudomonadota</taxon>
        <taxon>Gammaproteobacteria</taxon>
        <taxon>Oceanospirillales</taxon>
        <taxon>Halomonadaceae</taxon>
        <taxon>Halomonas</taxon>
    </lineage>
</organism>
<evidence type="ECO:0008006" key="3">
    <source>
        <dbReference type="Google" id="ProtNLM"/>
    </source>
</evidence>
<reference evidence="1 2" key="1">
    <citation type="submission" date="2020-08" db="EMBL/GenBank/DDBJ databases">
        <title>Genomic Encyclopedia of Type Strains, Phase III (KMG-III): the genomes of soil and plant-associated and newly described type strains.</title>
        <authorList>
            <person name="Whitman W."/>
        </authorList>
    </citation>
    <scope>NUCLEOTIDE SEQUENCE [LARGE SCALE GENOMIC DNA]</scope>
    <source>
        <strain evidence="1 2">CECT 7744</strain>
    </source>
</reference>
<evidence type="ECO:0000313" key="1">
    <source>
        <dbReference type="EMBL" id="MBB3232900.1"/>
    </source>
</evidence>
<dbReference type="RefSeq" id="WP_183385324.1">
    <property type="nucleotide sequence ID" value="NZ_JACHXR010000017.1"/>
</dbReference>